<dbReference type="AlphaFoldDB" id="A0A8S0ZVA5"/>
<evidence type="ECO:0000313" key="1">
    <source>
        <dbReference type="EMBL" id="CAB3236573.1"/>
    </source>
</evidence>
<dbReference type="OrthoDB" id="202234at2759"/>
<reference evidence="1 2" key="1">
    <citation type="submission" date="2020-04" db="EMBL/GenBank/DDBJ databases">
        <authorList>
            <person name="Wallbank WR R."/>
            <person name="Pardo Diaz C."/>
            <person name="Kozak K."/>
            <person name="Martin S."/>
            <person name="Jiggins C."/>
            <person name="Moest M."/>
            <person name="Warren A I."/>
            <person name="Byers J.R.P. K."/>
            <person name="Montejo-Kovacevich G."/>
            <person name="Yen C E."/>
        </authorList>
    </citation>
    <scope>NUCLEOTIDE SEQUENCE [LARGE SCALE GENOMIC DNA]</scope>
</reference>
<evidence type="ECO:0000313" key="2">
    <source>
        <dbReference type="Proteomes" id="UP000494256"/>
    </source>
</evidence>
<sequence>MLMNEFGRNFPEYVETEAKVDHKLIPNSFNTDASEVTEEIRKELIKFQNDRNCKDAFESETLEKLLDLRIAFLHQVKRQFHTPK</sequence>
<protein>
    <submittedName>
        <fullName evidence="1">Uncharacterized protein</fullName>
    </submittedName>
</protein>
<dbReference type="Proteomes" id="UP000494256">
    <property type="component" value="Unassembled WGS sequence"/>
</dbReference>
<gene>
    <name evidence="1" type="ORF">APLA_LOCUS7449</name>
</gene>
<name>A0A8S0ZVA5_ARCPL</name>
<comment type="caution">
    <text evidence="1">The sequence shown here is derived from an EMBL/GenBank/DDBJ whole genome shotgun (WGS) entry which is preliminary data.</text>
</comment>
<accession>A0A8S0ZVA5</accession>
<dbReference type="EMBL" id="CADEBD010000302">
    <property type="protein sequence ID" value="CAB3236573.1"/>
    <property type="molecule type" value="Genomic_DNA"/>
</dbReference>
<proteinExistence type="predicted"/>
<organism evidence="1 2">
    <name type="scientific">Arctia plantaginis</name>
    <name type="common">Wood tiger moth</name>
    <name type="synonym">Phalaena plantaginis</name>
    <dbReference type="NCBI Taxonomy" id="874455"/>
    <lineage>
        <taxon>Eukaryota</taxon>
        <taxon>Metazoa</taxon>
        <taxon>Ecdysozoa</taxon>
        <taxon>Arthropoda</taxon>
        <taxon>Hexapoda</taxon>
        <taxon>Insecta</taxon>
        <taxon>Pterygota</taxon>
        <taxon>Neoptera</taxon>
        <taxon>Endopterygota</taxon>
        <taxon>Lepidoptera</taxon>
        <taxon>Glossata</taxon>
        <taxon>Ditrysia</taxon>
        <taxon>Noctuoidea</taxon>
        <taxon>Erebidae</taxon>
        <taxon>Arctiinae</taxon>
        <taxon>Arctia</taxon>
    </lineage>
</organism>